<dbReference type="PANTHER" id="PTHR30290:SF83">
    <property type="entry name" value="ABC TRANSPORTER SUBSTRATE-BINDING PROTEIN"/>
    <property type="match status" value="1"/>
</dbReference>
<name>A0ABW3WDZ0_9RHOO</name>
<dbReference type="CDD" id="cd08490">
    <property type="entry name" value="PBP2_NikA_DppA_OppA_like_3"/>
    <property type="match status" value="1"/>
</dbReference>
<accession>A0ABW3WDZ0</accession>
<sequence>MGRSLFMPGRRRWLAAGLVSSGLAAWPRWLQAGPSVRALRVVGPWEITGLDPSRAGYLFSRHGVSETLLDIAEDGNPTPALATHWEVSADQRHWRFHLRPQARFHDGSPVTPQAVAAALQFARRKPGGMGLVPLEAIDAGTDVVDVHLAADFAALPAVLAHSSAQILAPASYSTGGSVRRVIGSGPYQLTDIEPPQRFSLARSPHWDGPRPAIAAVDYLAVGRGESRALLAESGQADIVYGLDPASWQRLKRHARLQVHSVPLPRTIYLKLNAGHRWLAELPLRQAISLAIDRAGIAHAILRDPQAAASQLLPPALAQWHDADLPAMGQDIAVARQLLAAAGWQPAADGIRVRQGAKGGERLALTLRTFPDRPELPIIAAAVQEQLRQVGIAVEVLLGNASDVPAAHRQGTLELALGARGYGIYADPMVTLLQDFGPEGGDWGAMNWGNQTVPAALAALQGPLRERDRHALRRTVTRTLHEELPVIPIAWNLLAAAVHPALRGFTLDPLERSYRLERLSWGEA</sequence>
<evidence type="ECO:0000259" key="1">
    <source>
        <dbReference type="Pfam" id="PF00496"/>
    </source>
</evidence>
<reference evidence="3" key="1">
    <citation type="journal article" date="2019" name="Int. J. Syst. Evol. Microbiol.">
        <title>The Global Catalogue of Microorganisms (GCM) 10K type strain sequencing project: providing services to taxonomists for standard genome sequencing and annotation.</title>
        <authorList>
            <consortium name="The Broad Institute Genomics Platform"/>
            <consortium name="The Broad Institute Genome Sequencing Center for Infectious Disease"/>
            <person name="Wu L."/>
            <person name="Ma J."/>
        </authorList>
    </citation>
    <scope>NUCLEOTIDE SEQUENCE [LARGE SCALE GENOMIC DNA]</scope>
    <source>
        <strain evidence="3">CCUG 48884</strain>
    </source>
</reference>
<dbReference type="PIRSF" id="PIRSF002741">
    <property type="entry name" value="MppA"/>
    <property type="match status" value="1"/>
</dbReference>
<proteinExistence type="predicted"/>
<dbReference type="InterPro" id="IPR030678">
    <property type="entry name" value="Peptide/Ni-bd"/>
</dbReference>
<dbReference type="Proteomes" id="UP001597158">
    <property type="component" value="Unassembled WGS sequence"/>
</dbReference>
<evidence type="ECO:0000313" key="3">
    <source>
        <dbReference type="Proteomes" id="UP001597158"/>
    </source>
</evidence>
<comment type="caution">
    <text evidence="2">The sequence shown here is derived from an EMBL/GenBank/DDBJ whole genome shotgun (WGS) entry which is preliminary data.</text>
</comment>
<organism evidence="2 3">
    <name type="scientific">Thauera mechernichensis</name>
    <dbReference type="NCBI Taxonomy" id="82788"/>
    <lineage>
        <taxon>Bacteria</taxon>
        <taxon>Pseudomonadati</taxon>
        <taxon>Pseudomonadota</taxon>
        <taxon>Betaproteobacteria</taxon>
        <taxon>Rhodocyclales</taxon>
        <taxon>Zoogloeaceae</taxon>
        <taxon>Thauera</taxon>
    </lineage>
</organism>
<gene>
    <name evidence="2" type="ORF">ACFQ4M_10890</name>
</gene>
<dbReference type="Pfam" id="PF00496">
    <property type="entry name" value="SBP_bac_5"/>
    <property type="match status" value="1"/>
</dbReference>
<feature type="domain" description="Solute-binding protein family 5" evidence="1">
    <location>
        <begin position="77"/>
        <end position="437"/>
    </location>
</feature>
<dbReference type="PANTHER" id="PTHR30290">
    <property type="entry name" value="PERIPLASMIC BINDING COMPONENT OF ABC TRANSPORTER"/>
    <property type="match status" value="1"/>
</dbReference>
<dbReference type="InterPro" id="IPR000914">
    <property type="entry name" value="SBP_5_dom"/>
</dbReference>
<dbReference type="EMBL" id="JBHTMC010000023">
    <property type="protein sequence ID" value="MFD1264089.1"/>
    <property type="molecule type" value="Genomic_DNA"/>
</dbReference>
<dbReference type="InterPro" id="IPR039424">
    <property type="entry name" value="SBP_5"/>
</dbReference>
<protein>
    <submittedName>
        <fullName evidence="2">ABC transporter substrate-binding protein</fullName>
    </submittedName>
</protein>
<dbReference type="PROSITE" id="PS51318">
    <property type="entry name" value="TAT"/>
    <property type="match status" value="1"/>
</dbReference>
<dbReference type="InterPro" id="IPR006311">
    <property type="entry name" value="TAT_signal"/>
</dbReference>
<dbReference type="Gene3D" id="3.40.190.10">
    <property type="entry name" value="Periplasmic binding protein-like II"/>
    <property type="match status" value="1"/>
</dbReference>
<evidence type="ECO:0000313" key="2">
    <source>
        <dbReference type="EMBL" id="MFD1264089.1"/>
    </source>
</evidence>
<dbReference type="Gene3D" id="3.10.105.10">
    <property type="entry name" value="Dipeptide-binding Protein, Domain 3"/>
    <property type="match status" value="1"/>
</dbReference>
<keyword evidence="3" id="KW-1185">Reference proteome</keyword>
<dbReference type="SUPFAM" id="SSF53850">
    <property type="entry name" value="Periplasmic binding protein-like II"/>
    <property type="match status" value="1"/>
</dbReference>
<dbReference type="RefSeq" id="WP_277834556.1">
    <property type="nucleotide sequence ID" value="NZ_JARQZE010000014.1"/>
</dbReference>